<protein>
    <submittedName>
        <fullName evidence="2">Uncharacterized protein</fullName>
    </submittedName>
</protein>
<evidence type="ECO:0000313" key="2">
    <source>
        <dbReference type="EMBL" id="PKA54662.1"/>
    </source>
</evidence>
<evidence type="ECO:0000313" key="3">
    <source>
        <dbReference type="Proteomes" id="UP000236161"/>
    </source>
</evidence>
<evidence type="ECO:0000256" key="1">
    <source>
        <dbReference type="SAM" id="MobiDB-lite"/>
    </source>
</evidence>
<feature type="compositionally biased region" description="Basic and acidic residues" evidence="1">
    <location>
        <begin position="71"/>
        <end position="81"/>
    </location>
</feature>
<feature type="region of interest" description="Disordered" evidence="1">
    <location>
        <begin position="39"/>
        <end position="90"/>
    </location>
</feature>
<dbReference type="Proteomes" id="UP000236161">
    <property type="component" value="Unassembled WGS sequence"/>
</dbReference>
<name>A0A2I0AGI1_9ASPA</name>
<dbReference type="EMBL" id="KZ451982">
    <property type="protein sequence ID" value="PKA54662.1"/>
    <property type="molecule type" value="Genomic_DNA"/>
</dbReference>
<gene>
    <name evidence="2" type="ORF">AXF42_Ash000497</name>
</gene>
<organism evidence="2 3">
    <name type="scientific">Apostasia shenzhenica</name>
    <dbReference type="NCBI Taxonomy" id="1088818"/>
    <lineage>
        <taxon>Eukaryota</taxon>
        <taxon>Viridiplantae</taxon>
        <taxon>Streptophyta</taxon>
        <taxon>Embryophyta</taxon>
        <taxon>Tracheophyta</taxon>
        <taxon>Spermatophyta</taxon>
        <taxon>Magnoliopsida</taxon>
        <taxon>Liliopsida</taxon>
        <taxon>Asparagales</taxon>
        <taxon>Orchidaceae</taxon>
        <taxon>Apostasioideae</taxon>
        <taxon>Apostasia</taxon>
    </lineage>
</organism>
<dbReference type="AlphaFoldDB" id="A0A2I0AGI1"/>
<proteinExistence type="predicted"/>
<keyword evidence="3" id="KW-1185">Reference proteome</keyword>
<reference evidence="2 3" key="1">
    <citation type="journal article" date="2017" name="Nature">
        <title>The Apostasia genome and the evolution of orchids.</title>
        <authorList>
            <person name="Zhang G.Q."/>
            <person name="Liu K.W."/>
            <person name="Li Z."/>
            <person name="Lohaus R."/>
            <person name="Hsiao Y.Y."/>
            <person name="Niu S.C."/>
            <person name="Wang J.Y."/>
            <person name="Lin Y.C."/>
            <person name="Xu Q."/>
            <person name="Chen L.J."/>
            <person name="Yoshida K."/>
            <person name="Fujiwara S."/>
            <person name="Wang Z.W."/>
            <person name="Zhang Y.Q."/>
            <person name="Mitsuda N."/>
            <person name="Wang M."/>
            <person name="Liu G.H."/>
            <person name="Pecoraro L."/>
            <person name="Huang H.X."/>
            <person name="Xiao X.J."/>
            <person name="Lin M."/>
            <person name="Wu X.Y."/>
            <person name="Wu W.L."/>
            <person name="Chen Y.Y."/>
            <person name="Chang S.B."/>
            <person name="Sakamoto S."/>
            <person name="Ohme-Takagi M."/>
            <person name="Yagi M."/>
            <person name="Zeng S.J."/>
            <person name="Shen C.Y."/>
            <person name="Yeh C.M."/>
            <person name="Luo Y.B."/>
            <person name="Tsai W.C."/>
            <person name="Van de Peer Y."/>
            <person name="Liu Z.J."/>
        </authorList>
    </citation>
    <scope>NUCLEOTIDE SEQUENCE [LARGE SCALE GENOMIC DNA]</scope>
    <source>
        <strain evidence="3">cv. Shenzhen</strain>
        <tissue evidence="2">Stem</tissue>
    </source>
</reference>
<sequence length="168" mass="19056">MHNFRRGLKAGDLSKSLQLAKPRSYPVLVARASQFMLLEDDESSPTGVSGERNKRKHRGVEPPVTRMQVARPRDRQGERPRQNQPPKLILSRPLPEVYAAAIKQGWIRPTGPKPAPPPGVDPNDYCEFHGNYGHMLHRYRGLRILLEKLLNQGKLEEFMQMAPTFTAA</sequence>
<accession>A0A2I0AGI1</accession>